<dbReference type="AlphaFoldDB" id="A0A9D1DRY2"/>
<evidence type="ECO:0000313" key="7">
    <source>
        <dbReference type="Proteomes" id="UP000886785"/>
    </source>
</evidence>
<keyword evidence="2" id="KW-0479">Metal-binding</keyword>
<dbReference type="GO" id="GO:0016491">
    <property type="term" value="F:oxidoreductase activity"/>
    <property type="evidence" value="ECO:0007669"/>
    <property type="project" value="UniProtKB-KW"/>
</dbReference>
<evidence type="ECO:0000256" key="2">
    <source>
        <dbReference type="ARBA" id="ARBA00022723"/>
    </source>
</evidence>
<accession>A0A9D1DRY2</accession>
<dbReference type="Proteomes" id="UP000886785">
    <property type="component" value="Unassembled WGS sequence"/>
</dbReference>
<sequence>MSQFITESLQTPVNYEYDVAVAGGGTAGVVAALAAARNGAKTILIDRYGFLGGSMINGAGPLHSFFNLYKAFPGAEKIQVIRGIPDEIVTRMKERGGSPGHLEQDKGGNYDSVITLIDWEIFKEVIFEMMEEAGVKILLHTMVVGAVKEGNTVKGLIIEGKSGREAILAHAVIDTTGDADVAAFAGANFTKKHDTTSVGFPFGMTNVDMERLVKFLGEHDMINQIIRGDKGSDIDHVIRLGFELKKMPEFKEFMEENQMWGPLGASLHENNYTYINGVNLSCVDTTSTEALSQAEIILRRRAMALADRMVKYLPGFEKAYVSWTPVAVGVRYTRVVECEHDMTLDEIVNGQRFDDEVMLYGFHDCAPRIMIKDAKYYGIPYRAFLPKNVEGLLVAGRLITSDWSAHMSTRNTASCMAQGQAVGTAAALSAKAGVAPRDLDVQQLRETLRSQNVFLG</sequence>
<keyword evidence="3" id="KW-0560">Oxidoreductase</keyword>
<evidence type="ECO:0000256" key="4">
    <source>
        <dbReference type="ARBA" id="ARBA00023004"/>
    </source>
</evidence>
<gene>
    <name evidence="6" type="ORF">IAA54_08865</name>
</gene>
<dbReference type="InterPro" id="IPR039650">
    <property type="entry name" value="HdrA-like"/>
</dbReference>
<dbReference type="Pfam" id="PF12831">
    <property type="entry name" value="FAD_oxidored"/>
    <property type="match status" value="1"/>
</dbReference>
<reference evidence="6" key="1">
    <citation type="submission" date="2020-10" db="EMBL/GenBank/DDBJ databases">
        <authorList>
            <person name="Gilroy R."/>
        </authorList>
    </citation>
    <scope>NUCLEOTIDE SEQUENCE</scope>
    <source>
        <strain evidence="6">ChiSjej1B19-7085</strain>
    </source>
</reference>
<keyword evidence="1" id="KW-0004">4Fe-4S</keyword>
<keyword evidence="4" id="KW-0408">Iron</keyword>
<proteinExistence type="predicted"/>
<dbReference type="GO" id="GO:0051539">
    <property type="term" value="F:4 iron, 4 sulfur cluster binding"/>
    <property type="evidence" value="ECO:0007669"/>
    <property type="project" value="UniProtKB-KW"/>
</dbReference>
<dbReference type="Gene3D" id="3.50.50.60">
    <property type="entry name" value="FAD/NAD(P)-binding domain"/>
    <property type="match status" value="1"/>
</dbReference>
<dbReference type="GO" id="GO:0046872">
    <property type="term" value="F:metal ion binding"/>
    <property type="evidence" value="ECO:0007669"/>
    <property type="project" value="UniProtKB-KW"/>
</dbReference>
<protein>
    <submittedName>
        <fullName evidence="6">FAD-dependent oxidoreductase</fullName>
    </submittedName>
</protein>
<evidence type="ECO:0000256" key="5">
    <source>
        <dbReference type="ARBA" id="ARBA00023014"/>
    </source>
</evidence>
<evidence type="ECO:0000256" key="3">
    <source>
        <dbReference type="ARBA" id="ARBA00023002"/>
    </source>
</evidence>
<organism evidence="6 7">
    <name type="scientific">Candidatus Gallacutalibacter pullicola</name>
    <dbReference type="NCBI Taxonomy" id="2840830"/>
    <lineage>
        <taxon>Bacteria</taxon>
        <taxon>Bacillati</taxon>
        <taxon>Bacillota</taxon>
        <taxon>Clostridia</taxon>
        <taxon>Eubacteriales</taxon>
        <taxon>Candidatus Gallacutalibacter</taxon>
    </lineage>
</organism>
<evidence type="ECO:0000313" key="6">
    <source>
        <dbReference type="EMBL" id="HIR57769.1"/>
    </source>
</evidence>
<reference evidence="6" key="2">
    <citation type="journal article" date="2021" name="PeerJ">
        <title>Extensive microbial diversity within the chicken gut microbiome revealed by metagenomics and culture.</title>
        <authorList>
            <person name="Gilroy R."/>
            <person name="Ravi A."/>
            <person name="Getino M."/>
            <person name="Pursley I."/>
            <person name="Horton D.L."/>
            <person name="Alikhan N.F."/>
            <person name="Baker D."/>
            <person name="Gharbi K."/>
            <person name="Hall N."/>
            <person name="Watson M."/>
            <person name="Adriaenssens E.M."/>
            <person name="Foster-Nyarko E."/>
            <person name="Jarju S."/>
            <person name="Secka A."/>
            <person name="Antonio M."/>
            <person name="Oren A."/>
            <person name="Chaudhuri R.R."/>
            <person name="La Ragione R."/>
            <person name="Hildebrand F."/>
            <person name="Pallen M.J."/>
        </authorList>
    </citation>
    <scope>NUCLEOTIDE SEQUENCE</scope>
    <source>
        <strain evidence="6">ChiSjej1B19-7085</strain>
    </source>
</reference>
<keyword evidence="5" id="KW-0411">Iron-sulfur</keyword>
<dbReference type="InterPro" id="IPR036188">
    <property type="entry name" value="FAD/NAD-bd_sf"/>
</dbReference>
<comment type="caution">
    <text evidence="6">The sequence shown here is derived from an EMBL/GenBank/DDBJ whole genome shotgun (WGS) entry which is preliminary data.</text>
</comment>
<name>A0A9D1DRY2_9FIRM</name>
<dbReference type="EMBL" id="DVHF01000102">
    <property type="protein sequence ID" value="HIR57769.1"/>
    <property type="molecule type" value="Genomic_DNA"/>
</dbReference>
<dbReference type="SUPFAM" id="SSF51905">
    <property type="entry name" value="FAD/NAD(P)-binding domain"/>
    <property type="match status" value="1"/>
</dbReference>
<dbReference type="PANTHER" id="PTHR43498">
    <property type="entry name" value="FERREDOXIN:COB-COM HETERODISULFIDE REDUCTASE SUBUNIT A"/>
    <property type="match status" value="1"/>
</dbReference>
<dbReference type="PANTHER" id="PTHR43498:SF1">
    <property type="entry name" value="COB--COM HETERODISULFIDE REDUCTASE IRON-SULFUR SUBUNIT A"/>
    <property type="match status" value="1"/>
</dbReference>
<evidence type="ECO:0000256" key="1">
    <source>
        <dbReference type="ARBA" id="ARBA00022485"/>
    </source>
</evidence>